<sequence length="420" mass="45615">MRARTLLSILGAIIALTAAYVVITLSHYSPTASDVPAAPDGPDVAYALTTADEFVLLRGHSILARVERPWDPVAGAIVWTSTGRRVAFLSVARPDDEPGNVELISIDTTTGQQHRVPCSGCIDLAAADGDRIVALVVNQSLKRTKTEYYRSDVIAKAARERKVQLVQYELGQDAPHIVGTPMASGAHGLVAGTTNYLLSFARVETRAGKVDRHAITAHADGRGWRLEKEGIRQGVSSIGATKESMLVRPHDYASCSSSPSVTLLEMDGEVHDTDLSALKPPDAKPNEWSGSVSDIWWGLDGKYHATFAAWRCVSRDNDPKIWKRSEQDLVTPHSLWTLDASTYTWHREPEFPPAGAIRFIGDGEFVALVKPDCIGAITREESADKKYCSRGTLYRHQRDGTTVKVADDVLSVASGPALHG</sequence>
<evidence type="ECO:0000313" key="2">
    <source>
        <dbReference type="Proteomes" id="UP000702209"/>
    </source>
</evidence>
<evidence type="ECO:0000313" key="1">
    <source>
        <dbReference type="EMBL" id="MBF6299064.1"/>
    </source>
</evidence>
<accession>A0ABS0CR18</accession>
<protein>
    <submittedName>
        <fullName evidence="1">Uncharacterized protein</fullName>
    </submittedName>
</protein>
<dbReference type="EMBL" id="JADLQX010000011">
    <property type="protein sequence ID" value="MBF6299064.1"/>
    <property type="molecule type" value="Genomic_DNA"/>
</dbReference>
<organism evidence="1 2">
    <name type="scientific">Nocardia amamiensis</name>
    <dbReference type="NCBI Taxonomy" id="404578"/>
    <lineage>
        <taxon>Bacteria</taxon>
        <taxon>Bacillati</taxon>
        <taxon>Actinomycetota</taxon>
        <taxon>Actinomycetes</taxon>
        <taxon>Mycobacteriales</taxon>
        <taxon>Nocardiaceae</taxon>
        <taxon>Nocardia</taxon>
    </lineage>
</organism>
<proteinExistence type="predicted"/>
<dbReference type="SUPFAM" id="SSF82171">
    <property type="entry name" value="DPP6 N-terminal domain-like"/>
    <property type="match status" value="1"/>
</dbReference>
<reference evidence="1 2" key="1">
    <citation type="submission" date="2020-10" db="EMBL/GenBank/DDBJ databases">
        <title>Identification of Nocardia species via Next-generation sequencing and recognition of intraspecies genetic diversity.</title>
        <authorList>
            <person name="Li P."/>
            <person name="Li P."/>
            <person name="Lu B."/>
        </authorList>
    </citation>
    <scope>NUCLEOTIDE SEQUENCE [LARGE SCALE GENOMIC DNA]</scope>
    <source>
        <strain evidence="1 2">BJ06-0157</strain>
    </source>
</reference>
<dbReference type="Proteomes" id="UP000702209">
    <property type="component" value="Unassembled WGS sequence"/>
</dbReference>
<dbReference type="RefSeq" id="WP_195130357.1">
    <property type="nucleotide sequence ID" value="NZ_JADLQX010000011.1"/>
</dbReference>
<keyword evidence="2" id="KW-1185">Reference proteome</keyword>
<name>A0ABS0CR18_9NOCA</name>
<comment type="caution">
    <text evidence="1">The sequence shown here is derived from an EMBL/GenBank/DDBJ whole genome shotgun (WGS) entry which is preliminary data.</text>
</comment>
<gene>
    <name evidence="1" type="ORF">IU459_16160</name>
</gene>